<dbReference type="SUPFAM" id="SSF51735">
    <property type="entry name" value="NAD(P)-binding Rossmann-fold domains"/>
    <property type="match status" value="1"/>
</dbReference>
<evidence type="ECO:0000259" key="2">
    <source>
        <dbReference type="Pfam" id="PF22725"/>
    </source>
</evidence>
<proteinExistence type="predicted"/>
<protein>
    <submittedName>
        <fullName evidence="3">Dehydrogenase</fullName>
    </submittedName>
</protein>
<sequence>MIRFAVVGTNWISHAFCQAAHTTGLLKLAAVYSRTLDTAHSFAARYQVDVCHGNLQAMAESPDIDAVYIASPNSLHASQAELFLKQGKHVIGEKPLASSINEVKHLITVAQENSVVLMEAMKTRYLPNLQIIREALPSLGRIRRAHFSYCQYSSRYQKYLNGENPNTFNPEFSNGSLMDIGIYPLTATIELFGKPEQVSASGSLLDSGVDAHGSLTLSYDGFEVLVSHSKVSDGLTPSDIQGEAGSLLIEHISDCRKVTRIIRGEKPEDLTTDQPENTMEYEARVFAELIRNQQYQHPGLITTQIVSEIITDARKMISVVYPADKSL</sequence>
<evidence type="ECO:0000313" key="4">
    <source>
        <dbReference type="Proteomes" id="UP001549366"/>
    </source>
</evidence>
<dbReference type="PANTHER" id="PTHR43054">
    <property type="match status" value="1"/>
</dbReference>
<feature type="domain" description="Gfo/Idh/MocA-like oxidoreductase N-terminal" evidence="1">
    <location>
        <begin position="2"/>
        <end position="119"/>
    </location>
</feature>
<keyword evidence="4" id="KW-1185">Reference proteome</keyword>
<reference evidence="3 4" key="1">
    <citation type="submission" date="2024-06" db="EMBL/GenBank/DDBJ databases">
        <title>Genomic Encyclopedia of Type Strains, Phase V (KMG-V): Genome sequencing to study the core and pangenomes of soil and plant-associated prokaryotes.</title>
        <authorList>
            <person name="Whitman W."/>
        </authorList>
    </citation>
    <scope>NUCLEOTIDE SEQUENCE [LARGE SCALE GENOMIC DNA]</scope>
    <source>
        <strain evidence="3 4">NE40</strain>
    </source>
</reference>
<dbReference type="InterPro" id="IPR036291">
    <property type="entry name" value="NAD(P)-bd_dom_sf"/>
</dbReference>
<dbReference type="PANTHER" id="PTHR43054:SF1">
    <property type="entry name" value="SCYLLO-INOSITOL 2-DEHYDROGENASE (NADP(+)) IOLU"/>
    <property type="match status" value="1"/>
</dbReference>
<accession>A0ABV2SFY0</accession>
<feature type="domain" description="GFO/IDH/MocA-like oxidoreductase" evidence="2">
    <location>
        <begin position="139"/>
        <end position="247"/>
    </location>
</feature>
<dbReference type="Pfam" id="PF22725">
    <property type="entry name" value="GFO_IDH_MocA_C3"/>
    <property type="match status" value="1"/>
</dbReference>
<organism evidence="3 4">
    <name type="scientific">Endozoicomonas lisbonensis</name>
    <dbReference type="NCBI Taxonomy" id="3120522"/>
    <lineage>
        <taxon>Bacteria</taxon>
        <taxon>Pseudomonadati</taxon>
        <taxon>Pseudomonadota</taxon>
        <taxon>Gammaproteobacteria</taxon>
        <taxon>Oceanospirillales</taxon>
        <taxon>Endozoicomonadaceae</taxon>
        <taxon>Endozoicomonas</taxon>
    </lineage>
</organism>
<dbReference type="Pfam" id="PF01408">
    <property type="entry name" value="GFO_IDH_MocA"/>
    <property type="match status" value="1"/>
</dbReference>
<gene>
    <name evidence="3" type="ORF">V5J35_001298</name>
</gene>
<comment type="caution">
    <text evidence="3">The sequence shown here is derived from an EMBL/GenBank/DDBJ whole genome shotgun (WGS) entry which is preliminary data.</text>
</comment>
<dbReference type="InterPro" id="IPR000683">
    <property type="entry name" value="Gfo/Idh/MocA-like_OxRdtase_N"/>
</dbReference>
<dbReference type="Gene3D" id="3.30.360.10">
    <property type="entry name" value="Dihydrodipicolinate Reductase, domain 2"/>
    <property type="match status" value="1"/>
</dbReference>
<dbReference type="SUPFAM" id="SSF55347">
    <property type="entry name" value="Glyceraldehyde-3-phosphate dehydrogenase-like, C-terminal domain"/>
    <property type="match status" value="1"/>
</dbReference>
<evidence type="ECO:0000259" key="1">
    <source>
        <dbReference type="Pfam" id="PF01408"/>
    </source>
</evidence>
<dbReference type="Gene3D" id="3.40.50.720">
    <property type="entry name" value="NAD(P)-binding Rossmann-like Domain"/>
    <property type="match status" value="1"/>
</dbReference>
<dbReference type="EMBL" id="JBEWTB010000002">
    <property type="protein sequence ID" value="MET4756106.1"/>
    <property type="molecule type" value="Genomic_DNA"/>
</dbReference>
<evidence type="ECO:0000313" key="3">
    <source>
        <dbReference type="EMBL" id="MET4756106.1"/>
    </source>
</evidence>
<name>A0ABV2SFY0_9GAMM</name>
<dbReference type="RefSeq" id="WP_354010467.1">
    <property type="nucleotide sequence ID" value="NZ_JBEWTA010000001.1"/>
</dbReference>
<dbReference type="Proteomes" id="UP001549366">
    <property type="component" value="Unassembled WGS sequence"/>
</dbReference>
<dbReference type="InterPro" id="IPR055170">
    <property type="entry name" value="GFO_IDH_MocA-like_dom"/>
</dbReference>